<evidence type="ECO:0000313" key="6">
    <source>
        <dbReference type="Proteomes" id="UP000054016"/>
    </source>
</evidence>
<comment type="caution">
    <text evidence="5">The sequence shown here is derived from an EMBL/GenBank/DDBJ whole genome shotgun (WGS) entry which is preliminary data.</text>
</comment>
<dbReference type="EMBL" id="LFWV01000040">
    <property type="protein sequence ID" value="KON31197.1"/>
    <property type="molecule type" value="Genomic_DNA"/>
</dbReference>
<evidence type="ECO:0000313" key="5">
    <source>
        <dbReference type="EMBL" id="KON31197.1"/>
    </source>
</evidence>
<dbReference type="InterPro" id="IPR000312">
    <property type="entry name" value="Glycosyl_Trfase_fam3"/>
</dbReference>
<accession>A0A0M0BRI0</accession>
<keyword evidence="2" id="KW-0328">Glycosyltransferase</keyword>
<dbReference type="GO" id="GO:0005829">
    <property type="term" value="C:cytosol"/>
    <property type="evidence" value="ECO:0007669"/>
    <property type="project" value="TreeGrafter"/>
</dbReference>
<feature type="non-terminal residue" evidence="5">
    <location>
        <position position="1"/>
    </location>
</feature>
<dbReference type="GO" id="GO:0004048">
    <property type="term" value="F:anthranilate phosphoribosyltransferase activity"/>
    <property type="evidence" value="ECO:0007669"/>
    <property type="project" value="InterPro"/>
</dbReference>
<sequence length="217" mass="23433">EEVQNTIEQVGVGFMFAPAFHPAMKYAIQPRREIGIRTVFNILGPMTNPASANAQLLGVYDSKLTEPMAYVLKRLECEEAMVVHGLEGVDEISTLGKTAIAWLKEGEVAAVEIAPKDFGVNQSRIEDIRGTTPEKSAEILFKILNGGYHVDDPKTEIVLVNSAAGIIVGGKADDFSYGMTVARKSIESGAAYKKLKALIKASGGDLSKLEELESKYG</sequence>
<protein>
    <recommendedName>
        <fullName evidence="4">Glycosyl transferase family 3 domain-containing protein</fullName>
    </recommendedName>
</protein>
<organism evidence="5 6">
    <name type="scientific">miscellaneous Crenarchaeota group-1 archaeon SG8-32-3</name>
    <dbReference type="NCBI Taxonomy" id="1685125"/>
    <lineage>
        <taxon>Archaea</taxon>
        <taxon>Candidatus Bathyarchaeota</taxon>
        <taxon>MCG-1</taxon>
    </lineage>
</organism>
<dbReference type="PATRIC" id="fig|1685125.3.peg.100"/>
<keyword evidence="1" id="KW-0028">Amino-acid biosynthesis</keyword>
<dbReference type="GO" id="GO:0000162">
    <property type="term" value="P:L-tryptophan biosynthetic process"/>
    <property type="evidence" value="ECO:0007669"/>
    <property type="project" value="InterPro"/>
</dbReference>
<reference evidence="6" key="1">
    <citation type="submission" date="2015-06" db="EMBL/GenBank/DDBJ databases">
        <title>New insights into the roles of widespread benthic archaea in carbon and nitrogen cycling.</title>
        <authorList>
            <person name="Lazar C.S."/>
            <person name="Baker B.J."/>
            <person name="Seitz K.W."/>
            <person name="Hyde A.S."/>
            <person name="Dick G.J."/>
            <person name="Hinrichs K.-U."/>
            <person name="Teske A.P."/>
        </authorList>
    </citation>
    <scope>NUCLEOTIDE SEQUENCE [LARGE SCALE GENOMIC DNA]</scope>
</reference>
<evidence type="ECO:0000259" key="4">
    <source>
        <dbReference type="Pfam" id="PF00591"/>
    </source>
</evidence>
<evidence type="ECO:0000256" key="2">
    <source>
        <dbReference type="ARBA" id="ARBA00022676"/>
    </source>
</evidence>
<dbReference type="PANTHER" id="PTHR43285:SF2">
    <property type="entry name" value="ANTHRANILATE PHOSPHORIBOSYLTRANSFERASE"/>
    <property type="match status" value="1"/>
</dbReference>
<name>A0A0M0BRI0_9ARCH</name>
<gene>
    <name evidence="5" type="ORF">AC478_03160</name>
</gene>
<dbReference type="PANTHER" id="PTHR43285">
    <property type="entry name" value="ANTHRANILATE PHOSPHORIBOSYLTRANSFERASE"/>
    <property type="match status" value="1"/>
</dbReference>
<feature type="domain" description="Glycosyl transferase family 3" evidence="4">
    <location>
        <begin position="1"/>
        <end position="192"/>
    </location>
</feature>
<dbReference type="NCBIfam" id="TIGR01245">
    <property type="entry name" value="trpD"/>
    <property type="match status" value="1"/>
</dbReference>
<proteinExistence type="predicted"/>
<evidence type="ECO:0000256" key="1">
    <source>
        <dbReference type="ARBA" id="ARBA00022605"/>
    </source>
</evidence>
<keyword evidence="3" id="KW-0808">Transferase</keyword>
<dbReference type="SUPFAM" id="SSF52418">
    <property type="entry name" value="Nucleoside phosphorylase/phosphoribosyltransferase catalytic domain"/>
    <property type="match status" value="1"/>
</dbReference>
<dbReference type="InterPro" id="IPR005940">
    <property type="entry name" value="Anthranilate_Pribosyl_Tfrase"/>
</dbReference>
<dbReference type="AlphaFoldDB" id="A0A0M0BRI0"/>
<evidence type="ECO:0000256" key="3">
    <source>
        <dbReference type="ARBA" id="ARBA00022679"/>
    </source>
</evidence>
<dbReference type="Proteomes" id="UP000054016">
    <property type="component" value="Unassembled WGS sequence"/>
</dbReference>
<dbReference type="InterPro" id="IPR035902">
    <property type="entry name" value="Nuc_phospho_transferase"/>
</dbReference>
<dbReference type="Gene3D" id="3.40.1030.10">
    <property type="entry name" value="Nucleoside phosphorylase/phosphoribosyltransferase catalytic domain"/>
    <property type="match status" value="1"/>
</dbReference>
<dbReference type="Pfam" id="PF00591">
    <property type="entry name" value="Glycos_transf_3"/>
    <property type="match status" value="1"/>
</dbReference>